<comment type="function">
    <text evidence="1 6">Catalyzes the reversible cyclization of carbamoyl aspartate to dihydroorotate.</text>
</comment>
<feature type="binding site" evidence="6">
    <location>
        <begin position="62"/>
        <end position="64"/>
    </location>
    <ligand>
        <name>substrate</name>
    </ligand>
</feature>
<dbReference type="RefSeq" id="WP_003518637.1">
    <property type="nucleotide sequence ID" value="NZ_CP013828.1"/>
</dbReference>
<organism evidence="8 9">
    <name type="scientific">Acetivibrio thermocellus AD2</name>
    <dbReference type="NCBI Taxonomy" id="1138384"/>
    <lineage>
        <taxon>Bacteria</taxon>
        <taxon>Bacillati</taxon>
        <taxon>Bacillota</taxon>
        <taxon>Clostridia</taxon>
        <taxon>Eubacteriales</taxon>
        <taxon>Oscillospiraceae</taxon>
        <taxon>Acetivibrio</taxon>
    </lineage>
</organism>
<dbReference type="GO" id="GO:0006145">
    <property type="term" value="P:purine nucleobase catabolic process"/>
    <property type="evidence" value="ECO:0007669"/>
    <property type="project" value="TreeGrafter"/>
</dbReference>
<dbReference type="Gene3D" id="3.20.20.140">
    <property type="entry name" value="Metal-dependent hydrolases"/>
    <property type="match status" value="1"/>
</dbReference>
<dbReference type="GeneID" id="35805426"/>
<dbReference type="InterPro" id="IPR011059">
    <property type="entry name" value="Metal-dep_hydrolase_composite"/>
</dbReference>
<feature type="binding site" evidence="6">
    <location>
        <position position="94"/>
    </location>
    <ligand>
        <name>substrate</name>
    </ligand>
</feature>
<feature type="binding site" evidence="6">
    <location>
        <position position="152"/>
    </location>
    <ligand>
        <name>Zn(2+)</name>
        <dbReference type="ChEBI" id="CHEBI:29105"/>
        <label>1</label>
    </ligand>
</feature>
<feature type="binding site" evidence="6">
    <location>
        <position position="309"/>
    </location>
    <ligand>
        <name>substrate</name>
    </ligand>
</feature>
<protein>
    <recommendedName>
        <fullName evidence="6">Dihydroorotase</fullName>
        <shortName evidence="6">DHOase</shortName>
        <ecNumber evidence="6">3.5.2.3</ecNumber>
    </recommendedName>
</protein>
<comment type="cofactor">
    <cofactor evidence="6">
        <name>Zn(2+)</name>
        <dbReference type="ChEBI" id="CHEBI:29105"/>
    </cofactor>
    <text evidence="6">Binds 2 Zn(2+) ions per subunit.</text>
</comment>
<keyword evidence="6" id="KW-0862">Zinc</keyword>
<feature type="binding site" evidence="6">
    <location>
        <position position="278"/>
    </location>
    <ligand>
        <name>substrate</name>
    </ligand>
</feature>
<reference evidence="8 9" key="1">
    <citation type="submission" date="2017-09" db="EMBL/GenBank/DDBJ databases">
        <title>Evaluation of Pacific Biosciences Sequencing Technology to Finishing C. thermocellum Genome Sequences.</title>
        <authorList>
            <person name="Brown S."/>
        </authorList>
    </citation>
    <scope>NUCLEOTIDE SEQUENCE [LARGE SCALE GENOMIC DNA]</scope>
    <source>
        <strain evidence="8 9">AD2</strain>
    </source>
</reference>
<feature type="binding site" evidence="6">
    <location>
        <position position="305"/>
    </location>
    <ligand>
        <name>Zn(2+)</name>
        <dbReference type="ChEBI" id="CHEBI:29105"/>
        <label>1</label>
    </ligand>
</feature>
<evidence type="ECO:0000256" key="2">
    <source>
        <dbReference type="ARBA" id="ARBA00010286"/>
    </source>
</evidence>
<dbReference type="PANTHER" id="PTHR43668">
    <property type="entry name" value="ALLANTOINASE"/>
    <property type="match status" value="1"/>
</dbReference>
<dbReference type="EC" id="3.5.2.3" evidence="6"/>
<dbReference type="SUPFAM" id="SSF51338">
    <property type="entry name" value="Composite domain of metallo-dependent hydrolases"/>
    <property type="match status" value="1"/>
</dbReference>
<comment type="caution">
    <text evidence="8">The sequence shown here is derived from an EMBL/GenBank/DDBJ whole genome shotgun (WGS) entry which is preliminary data.</text>
</comment>
<feature type="binding site" evidence="6">
    <location>
        <position position="60"/>
    </location>
    <ligand>
        <name>Zn(2+)</name>
        <dbReference type="ChEBI" id="CHEBI:29105"/>
        <label>1</label>
    </ligand>
</feature>
<dbReference type="PANTHER" id="PTHR43668:SF2">
    <property type="entry name" value="ALLANTOINASE"/>
    <property type="match status" value="1"/>
</dbReference>
<evidence type="ECO:0000259" key="7">
    <source>
        <dbReference type="Pfam" id="PF12890"/>
    </source>
</evidence>
<dbReference type="GO" id="GO:0005737">
    <property type="term" value="C:cytoplasm"/>
    <property type="evidence" value="ECO:0007669"/>
    <property type="project" value="TreeGrafter"/>
</dbReference>
<keyword evidence="4 6" id="KW-0378">Hydrolase</keyword>
<evidence type="ECO:0000256" key="4">
    <source>
        <dbReference type="ARBA" id="ARBA00022801"/>
    </source>
</evidence>
<comment type="pathway">
    <text evidence="6">Pyrimidine metabolism; UMP biosynthesis via de novo pathway; (S)-dihydroorotate from bicarbonate: step 3/3.</text>
</comment>
<dbReference type="GO" id="GO:0004038">
    <property type="term" value="F:allantoinase activity"/>
    <property type="evidence" value="ECO:0007669"/>
    <property type="project" value="TreeGrafter"/>
</dbReference>
<sequence length="428" mass="46509">MRVLIKGGHVVDPKTNTNGIMDILVEDGIITEIGKDIEISNGDIIYAEGKLVLPGLVDAHCHLRDPGFEYKEDIETGTMSAAMGGFTSIACMPNTDPVCDNKAVVKYIINKAKQDGYVNVYPIGAISKGQKGEELSEIGELKFAGAVAISDDGKPVKSSSLMKRALEYSSMFDIAVISHCEDLDLADGGVMNEGYWSTVMGLKGIPSAAEEIMVARDIILSEYTKVPIHIAHVSTELSVELIRNAKKRGVKVTCETCPHYFVLTDEACKDFNTLAKVNPPLRTRRDVEAVIEGLKDGTIDIIATDHAPHHADEKNVEFNLAANGMVGFETALPLAITYLVKPGHLTISQLVEKMCVNPSKLLGINKGTLETGRSADITIVDLNEEFVVDVNKFKSKSKNSPFHGFKLNGSVYYTLVNGNVVVREKVLL</sequence>
<dbReference type="GO" id="GO:0004151">
    <property type="term" value="F:dihydroorotase activity"/>
    <property type="evidence" value="ECO:0007669"/>
    <property type="project" value="UniProtKB-UniRule"/>
</dbReference>
<feature type="binding site" evidence="6">
    <location>
        <position position="179"/>
    </location>
    <ligand>
        <name>Zn(2+)</name>
        <dbReference type="ChEBI" id="CHEBI:29105"/>
        <label>2</label>
    </ligand>
</feature>
<gene>
    <name evidence="6" type="primary">pyrC</name>
    <name evidence="8" type="ORF">M972_111326</name>
</gene>
<dbReference type="CDD" id="cd01317">
    <property type="entry name" value="DHOase_IIa"/>
    <property type="match status" value="1"/>
</dbReference>
<evidence type="ECO:0000313" key="9">
    <source>
        <dbReference type="Proteomes" id="UP000223596"/>
    </source>
</evidence>
<keyword evidence="5 6" id="KW-0665">Pyrimidine biosynthesis</keyword>
<accession>A0AB36TI91</accession>
<dbReference type="InterPro" id="IPR004722">
    <property type="entry name" value="DHOase"/>
</dbReference>
<dbReference type="NCBIfam" id="TIGR00857">
    <property type="entry name" value="pyrC_multi"/>
    <property type="match status" value="1"/>
</dbReference>
<evidence type="ECO:0000256" key="6">
    <source>
        <dbReference type="HAMAP-Rule" id="MF_00220"/>
    </source>
</evidence>
<keyword evidence="3 6" id="KW-0479">Metal-binding</keyword>
<feature type="active site" evidence="6">
    <location>
        <position position="305"/>
    </location>
</feature>
<dbReference type="SUPFAM" id="SSF51556">
    <property type="entry name" value="Metallo-dependent hydrolases"/>
    <property type="match status" value="1"/>
</dbReference>
<comment type="similarity">
    <text evidence="2 6">Belongs to the metallo-dependent hydrolases superfamily. DHOase family. Class I DHOase subfamily.</text>
</comment>
<dbReference type="PROSITE" id="PS00483">
    <property type="entry name" value="DIHYDROOROTASE_2"/>
    <property type="match status" value="1"/>
</dbReference>
<feature type="binding site" evidence="6">
    <location>
        <position position="152"/>
    </location>
    <ligand>
        <name>Zn(2+)</name>
        <dbReference type="ChEBI" id="CHEBI:29105"/>
        <label>2</label>
    </ligand>
</feature>
<dbReference type="EMBL" id="PDBW01000001">
    <property type="protein sequence ID" value="PFH02545.1"/>
    <property type="molecule type" value="Genomic_DNA"/>
</dbReference>
<comment type="catalytic activity">
    <reaction evidence="6">
        <text>(S)-dihydroorotate + H2O = N-carbamoyl-L-aspartate + H(+)</text>
        <dbReference type="Rhea" id="RHEA:24296"/>
        <dbReference type="ChEBI" id="CHEBI:15377"/>
        <dbReference type="ChEBI" id="CHEBI:15378"/>
        <dbReference type="ChEBI" id="CHEBI:30864"/>
        <dbReference type="ChEBI" id="CHEBI:32814"/>
        <dbReference type="EC" id="3.5.2.3"/>
    </reaction>
</comment>
<comment type="caution">
    <text evidence="6">Lacks conserved residue(s) required for the propagation of feature annotation.</text>
</comment>
<feature type="domain" description="Dihydroorotase catalytic" evidence="7">
    <location>
        <begin position="49"/>
        <end position="236"/>
    </location>
</feature>
<dbReference type="InterPro" id="IPR024403">
    <property type="entry name" value="DHOase_cat"/>
</dbReference>
<evidence type="ECO:0000256" key="3">
    <source>
        <dbReference type="ARBA" id="ARBA00022723"/>
    </source>
</evidence>
<dbReference type="Pfam" id="PF12890">
    <property type="entry name" value="DHOase"/>
    <property type="match status" value="1"/>
</dbReference>
<dbReference type="InterPro" id="IPR050138">
    <property type="entry name" value="DHOase/Allantoinase_Hydrolase"/>
</dbReference>
<name>A0AB36TI91_ACETH</name>
<dbReference type="Gene3D" id="2.30.40.10">
    <property type="entry name" value="Urease, subunit C, domain 1"/>
    <property type="match status" value="1"/>
</dbReference>
<evidence type="ECO:0000256" key="5">
    <source>
        <dbReference type="ARBA" id="ARBA00022975"/>
    </source>
</evidence>
<dbReference type="GO" id="GO:0008270">
    <property type="term" value="F:zinc ion binding"/>
    <property type="evidence" value="ECO:0007669"/>
    <property type="project" value="UniProtKB-UniRule"/>
</dbReference>
<feature type="binding site" evidence="6">
    <location>
        <position position="232"/>
    </location>
    <ligand>
        <name>Zn(2+)</name>
        <dbReference type="ChEBI" id="CHEBI:29105"/>
        <label>2</label>
    </ligand>
</feature>
<evidence type="ECO:0000313" key="8">
    <source>
        <dbReference type="EMBL" id="PFH02545.1"/>
    </source>
</evidence>
<dbReference type="GO" id="GO:0044205">
    <property type="term" value="P:'de novo' UMP biosynthetic process"/>
    <property type="evidence" value="ECO:0007669"/>
    <property type="project" value="UniProtKB-UniRule"/>
</dbReference>
<evidence type="ECO:0000256" key="1">
    <source>
        <dbReference type="ARBA" id="ARBA00002368"/>
    </source>
</evidence>
<proteinExistence type="inferred from homology"/>
<dbReference type="InterPro" id="IPR002195">
    <property type="entry name" value="Dihydroorotase_CS"/>
</dbReference>
<dbReference type="InterPro" id="IPR032466">
    <property type="entry name" value="Metal_Hydrolase"/>
</dbReference>
<feature type="binding site" evidence="6">
    <location>
        <position position="62"/>
    </location>
    <ligand>
        <name>Zn(2+)</name>
        <dbReference type="ChEBI" id="CHEBI:29105"/>
        <label>1</label>
    </ligand>
</feature>
<dbReference type="AlphaFoldDB" id="A0AB36TI91"/>
<dbReference type="Proteomes" id="UP000223596">
    <property type="component" value="Unassembled WGS sequence"/>
</dbReference>
<dbReference type="HAMAP" id="MF_00220_B">
    <property type="entry name" value="PyrC_classI_B"/>
    <property type="match status" value="1"/>
</dbReference>